<dbReference type="Pfam" id="PF00703">
    <property type="entry name" value="Glyco_hydro_2"/>
    <property type="match status" value="1"/>
</dbReference>
<feature type="domain" description="Glycosyl hydrolases family 2 sugar binding" evidence="4">
    <location>
        <begin position="31"/>
        <end position="158"/>
    </location>
</feature>
<dbReference type="Gene3D" id="2.60.120.260">
    <property type="entry name" value="Galactose-binding domain-like"/>
    <property type="match status" value="1"/>
</dbReference>
<evidence type="ECO:0000259" key="4">
    <source>
        <dbReference type="Pfam" id="PF02837"/>
    </source>
</evidence>
<keyword evidence="6" id="KW-1185">Reference proteome</keyword>
<evidence type="ECO:0000313" key="5">
    <source>
        <dbReference type="EMBL" id="OYP54878.1"/>
    </source>
</evidence>
<dbReference type="RefSeq" id="WP_094448581.1">
    <property type="nucleotide sequence ID" value="NZ_CP091802.1"/>
</dbReference>
<dbReference type="InterPro" id="IPR006102">
    <property type="entry name" value="Ig-like_GH2"/>
</dbReference>
<dbReference type="InterPro" id="IPR008979">
    <property type="entry name" value="Galactose-bd-like_sf"/>
</dbReference>
<dbReference type="PANTHER" id="PTHR42732:SF1">
    <property type="entry name" value="BETA-MANNOSIDASE"/>
    <property type="match status" value="1"/>
</dbReference>
<sequence>MKKIFLSLLLISLPLFLPLSLSAQSRTRLALDGQWQFALDPLGSLSINSPFSDLVSLPGTTDTNCKGVAIKDTTETTHLSRLFSYKGKAWYSRNIYIDKSWKNHTIILHLERTKTTTIFVDGKLCGGSNDVSTPQTFDLSKVLTPGKHTITILVDNGSGVPEQVYASSHAYTEDTQTNWNGIIGQLYLEAIHPTHFTDLQVRTDIEHPTVAQVTFRCTPNLKRKDKIIFSVIDTDGDKEKIIAQKSFPIASLLHEQDKDATIHFDLSKTSKRWSEFHPNLFRLKAEIVGKDIYETTFGLTKMETRNHHFYVNDTLTFLRGKHDACVWPQTGHVAMKTDDWKEYLTQLSTYGINHIRFHSWCPPEAAFQAADELGFYLQPELPFWGDFKAEDSTLMTFLLKEGKNIIRTYGHHPSFQMMALGNELWGSIEAMKQFVDTFRKMAPEKLYTFGSNFYLGYQGIKPGMDYFTTCRIGGEGWGNYNTHTRGSFAFADVYDGGMLNHFYPNSTRNFDLACDAANVPVISHETGQFQTYPDFETEIPEYKGVLYPYNMMTFQRRLQKAGLADMAKVFHDASGKWAVQLYKADIEMDLRTKNMAGFQLLDIQDYPGQGSAYVGILDANMQTKGITTQDEWKQWCYNTVILAELPKFCFSDETILADIKIANYSGASLKGKNILWGLSRKNGNTTNLSDTTIVQGQLTVNSDAQGLISVGTICIPQAKNLQSGRYSLTLTTASSDNNEEVYRNNYSIWVYPSIDKAEAEKGKVLITSTLNDAVANKLKRGAVVLWMPDSTTFANDSALYKNTVGGLFLTDYWNWRMFKTISENNKKPVSPGTLGLYIANPLHPIFADFPTDSYTSWQWFDATKNSRPLMLDNLDKKYRPIVQVIDNIERNHRLGLIFEFQVGKGKLMVCMTNLRSKLPETKALYRGILRYMNSDAFAPATQISWEELKKGLTDNVDENQLKELNNISQY</sequence>
<evidence type="ECO:0000256" key="2">
    <source>
        <dbReference type="SAM" id="SignalP"/>
    </source>
</evidence>
<evidence type="ECO:0000313" key="6">
    <source>
        <dbReference type="Proteomes" id="UP000216189"/>
    </source>
</evidence>
<dbReference type="SUPFAM" id="SSF51445">
    <property type="entry name" value="(Trans)glycosidases"/>
    <property type="match status" value="1"/>
</dbReference>
<reference evidence="5 6" key="1">
    <citation type="submission" date="2017-08" db="EMBL/GenBank/DDBJ databases">
        <title>Comparative genomics of non-oral Prevotella species.</title>
        <authorList>
            <person name="Accetto T."/>
            <person name="Nograsek B."/>
            <person name="Avgustin G."/>
        </authorList>
    </citation>
    <scope>NUCLEOTIDE SEQUENCE [LARGE SCALE GENOMIC DNA]</scope>
    <source>
        <strain evidence="5 6">TC1-1</strain>
    </source>
</reference>
<dbReference type="InterPro" id="IPR017853">
    <property type="entry name" value="GH"/>
</dbReference>
<organism evidence="5 6">
    <name type="scientific">Segatella bryantii</name>
    <name type="common">Prevotella bryantii</name>
    <dbReference type="NCBI Taxonomy" id="77095"/>
    <lineage>
        <taxon>Bacteria</taxon>
        <taxon>Pseudomonadati</taxon>
        <taxon>Bacteroidota</taxon>
        <taxon>Bacteroidia</taxon>
        <taxon>Bacteroidales</taxon>
        <taxon>Prevotellaceae</taxon>
        <taxon>Segatella</taxon>
    </lineage>
</organism>
<accession>A0ABX4EGN4</accession>
<keyword evidence="2" id="KW-0732">Signal</keyword>
<feature type="domain" description="Glycoside hydrolase family 2 immunoglobulin-like beta-sandwich" evidence="3">
    <location>
        <begin position="194"/>
        <end position="299"/>
    </location>
</feature>
<dbReference type="Gene3D" id="3.20.20.80">
    <property type="entry name" value="Glycosidases"/>
    <property type="match status" value="1"/>
</dbReference>
<protein>
    <submittedName>
        <fullName evidence="5">Beta-glycosidase</fullName>
    </submittedName>
</protein>
<dbReference type="InterPro" id="IPR006104">
    <property type="entry name" value="Glyco_hydro_2_N"/>
</dbReference>
<dbReference type="PANTHER" id="PTHR42732">
    <property type="entry name" value="BETA-GALACTOSIDASE"/>
    <property type="match status" value="1"/>
</dbReference>
<proteinExistence type="inferred from homology"/>
<comment type="caution">
    <text evidence="5">The sequence shown here is derived from an EMBL/GenBank/DDBJ whole genome shotgun (WGS) entry which is preliminary data.</text>
</comment>
<dbReference type="EMBL" id="NPJF01000037">
    <property type="protein sequence ID" value="OYP54878.1"/>
    <property type="molecule type" value="Genomic_DNA"/>
</dbReference>
<feature type="signal peptide" evidence="2">
    <location>
        <begin position="1"/>
        <end position="23"/>
    </location>
</feature>
<comment type="similarity">
    <text evidence="1">Belongs to the glycosyl hydrolase 2 family.</text>
</comment>
<dbReference type="Pfam" id="PF02837">
    <property type="entry name" value="Glyco_hydro_2_N"/>
    <property type="match status" value="1"/>
</dbReference>
<dbReference type="SUPFAM" id="SSF49785">
    <property type="entry name" value="Galactose-binding domain-like"/>
    <property type="match status" value="1"/>
</dbReference>
<evidence type="ECO:0000259" key="3">
    <source>
        <dbReference type="Pfam" id="PF00703"/>
    </source>
</evidence>
<dbReference type="Proteomes" id="UP000216189">
    <property type="component" value="Unassembled WGS sequence"/>
</dbReference>
<feature type="chain" id="PRO_5045382940" evidence="2">
    <location>
        <begin position="24"/>
        <end position="970"/>
    </location>
</feature>
<evidence type="ECO:0000256" key="1">
    <source>
        <dbReference type="ARBA" id="ARBA00007401"/>
    </source>
</evidence>
<name>A0ABX4EGN4_SEGBR</name>
<gene>
    <name evidence="5" type="ORF">CIK91_08105</name>
</gene>
<dbReference type="InterPro" id="IPR051913">
    <property type="entry name" value="GH2_Domain-Containing"/>
</dbReference>